<dbReference type="Proteomes" id="UP001630127">
    <property type="component" value="Unassembled WGS sequence"/>
</dbReference>
<dbReference type="AlphaFoldDB" id="A0ABD2ZP35"/>
<accession>A0ABD2ZP35</accession>
<dbReference type="PANTHER" id="PTHR33116:SF67">
    <property type="entry name" value="REVERSE TRANSCRIPTASE"/>
    <property type="match status" value="1"/>
</dbReference>
<sequence>MIDKITGFVKKALPFTYLGCPIFKERKKWEPLQPLINKELQKISSWKSRMLSLGDRLILIQLMLSSIPKYLITVCLLLKALSRHWIDALLICFGEHQNLARRHTLDFLGENLFSEEKNGLKISSLYDMKRMILVKYFVEARMVALVREANLSLWYDDWEGTKNESPTLVRWLPPHIGAFKLNTDRV</sequence>
<name>A0ABD2ZP35_9GENT</name>
<evidence type="ECO:0008006" key="3">
    <source>
        <dbReference type="Google" id="ProtNLM"/>
    </source>
</evidence>
<evidence type="ECO:0000313" key="1">
    <source>
        <dbReference type="EMBL" id="KAL3520222.1"/>
    </source>
</evidence>
<dbReference type="EMBL" id="JBJUIK010000008">
    <property type="protein sequence ID" value="KAL3520222.1"/>
    <property type="molecule type" value="Genomic_DNA"/>
</dbReference>
<comment type="caution">
    <text evidence="1">The sequence shown here is derived from an EMBL/GenBank/DDBJ whole genome shotgun (WGS) entry which is preliminary data.</text>
</comment>
<keyword evidence="2" id="KW-1185">Reference proteome</keyword>
<gene>
    <name evidence="1" type="ORF">ACH5RR_018371</name>
</gene>
<organism evidence="1 2">
    <name type="scientific">Cinchona calisaya</name>
    <dbReference type="NCBI Taxonomy" id="153742"/>
    <lineage>
        <taxon>Eukaryota</taxon>
        <taxon>Viridiplantae</taxon>
        <taxon>Streptophyta</taxon>
        <taxon>Embryophyta</taxon>
        <taxon>Tracheophyta</taxon>
        <taxon>Spermatophyta</taxon>
        <taxon>Magnoliopsida</taxon>
        <taxon>eudicotyledons</taxon>
        <taxon>Gunneridae</taxon>
        <taxon>Pentapetalae</taxon>
        <taxon>asterids</taxon>
        <taxon>lamiids</taxon>
        <taxon>Gentianales</taxon>
        <taxon>Rubiaceae</taxon>
        <taxon>Cinchonoideae</taxon>
        <taxon>Cinchoneae</taxon>
        <taxon>Cinchona</taxon>
    </lineage>
</organism>
<dbReference type="PANTHER" id="PTHR33116">
    <property type="entry name" value="REVERSE TRANSCRIPTASE ZINC-BINDING DOMAIN-CONTAINING PROTEIN-RELATED-RELATED"/>
    <property type="match status" value="1"/>
</dbReference>
<reference evidence="1 2" key="1">
    <citation type="submission" date="2024-11" db="EMBL/GenBank/DDBJ databases">
        <title>A near-complete genome assembly of Cinchona calisaya.</title>
        <authorList>
            <person name="Lian D.C."/>
            <person name="Zhao X.W."/>
            <person name="Wei L."/>
        </authorList>
    </citation>
    <scope>NUCLEOTIDE SEQUENCE [LARGE SCALE GENOMIC DNA]</scope>
    <source>
        <tissue evidence="1">Nenye</tissue>
    </source>
</reference>
<protein>
    <recommendedName>
        <fullName evidence="3">Reverse transcriptase</fullName>
    </recommendedName>
</protein>
<proteinExistence type="predicted"/>
<evidence type="ECO:0000313" key="2">
    <source>
        <dbReference type="Proteomes" id="UP001630127"/>
    </source>
</evidence>